<protein>
    <submittedName>
        <fullName evidence="5">MFS transporter, CP family, cyanate transporter</fullName>
    </submittedName>
</protein>
<evidence type="ECO:0000256" key="3">
    <source>
        <dbReference type="ARBA" id="ARBA00023136"/>
    </source>
</evidence>
<feature type="transmembrane region" description="Helical" evidence="4">
    <location>
        <begin position="84"/>
        <end position="100"/>
    </location>
</feature>
<dbReference type="InterPro" id="IPR052524">
    <property type="entry name" value="MFS_Cyanate_Porter"/>
</dbReference>
<dbReference type="EMBL" id="FNZM01000015">
    <property type="protein sequence ID" value="SEK05923.1"/>
    <property type="molecule type" value="Genomic_DNA"/>
</dbReference>
<dbReference type="SUPFAM" id="SSF103473">
    <property type="entry name" value="MFS general substrate transporter"/>
    <property type="match status" value="1"/>
</dbReference>
<sequence length="397" mass="40984">MNNAISKALSRRRSSFLLPLGIVLIGANLRAPITALGPVLDRIQADLALGDTTASLLSALPLLIFALLSLVAPAFGRRFGLERSLAIALVAILIGTLIRSCPLSGGLWIGTLLLSCGIAVGNVLLPGLVKRAFPEHATLHIGVYAAAMASAASLAAGLAAPVADLPGSNWRIAIALGAVITAAAILVWLPQLRRPHHAVASRANASHAVSPWRHPIGWQVSSFFAFQSFVFYSLITWYAAMSAARGESATASGFDLLLYQVVAVATNLLSAPLIKRTKDQRAIGLVCGASLLAGTIGLGVAAPFPALWLAIAGLGAGFSMTTSLSLFALRTRHHDEAAKLSGMAQFVGYAGAAPGPVLTGMLHGVTGSWTASLAMLVGASALVTVFAVLSGRDRLID</sequence>
<dbReference type="InterPro" id="IPR011701">
    <property type="entry name" value="MFS"/>
</dbReference>
<accession>A0AAQ1JWB6</accession>
<gene>
    <name evidence="5" type="ORF">SAMN05216550_11516</name>
</gene>
<evidence type="ECO:0000256" key="2">
    <source>
        <dbReference type="ARBA" id="ARBA00022989"/>
    </source>
</evidence>
<dbReference type="CDD" id="cd17339">
    <property type="entry name" value="MFS_NIMT_CynX_like"/>
    <property type="match status" value="1"/>
</dbReference>
<evidence type="ECO:0000256" key="1">
    <source>
        <dbReference type="ARBA" id="ARBA00022692"/>
    </source>
</evidence>
<feature type="transmembrane region" description="Helical" evidence="4">
    <location>
        <begin position="341"/>
        <end position="363"/>
    </location>
</feature>
<dbReference type="PANTHER" id="PTHR23523">
    <property type="match status" value="1"/>
</dbReference>
<comment type="caution">
    <text evidence="5">The sequence shown here is derived from an EMBL/GenBank/DDBJ whole genome shotgun (WGS) entry which is preliminary data.</text>
</comment>
<feature type="transmembrane region" description="Helical" evidence="4">
    <location>
        <begin position="106"/>
        <end position="129"/>
    </location>
</feature>
<dbReference type="RefSeq" id="WP_074985822.1">
    <property type="nucleotide sequence ID" value="NZ_CADFGN010000013.1"/>
</dbReference>
<feature type="transmembrane region" description="Helical" evidence="4">
    <location>
        <begin position="223"/>
        <end position="244"/>
    </location>
</feature>
<feature type="transmembrane region" description="Helical" evidence="4">
    <location>
        <begin position="169"/>
        <end position="189"/>
    </location>
</feature>
<evidence type="ECO:0000256" key="4">
    <source>
        <dbReference type="SAM" id="Phobius"/>
    </source>
</evidence>
<organism evidence="5 6">
    <name type="scientific">Paraburkholderia tropica</name>
    <dbReference type="NCBI Taxonomy" id="92647"/>
    <lineage>
        <taxon>Bacteria</taxon>
        <taxon>Pseudomonadati</taxon>
        <taxon>Pseudomonadota</taxon>
        <taxon>Betaproteobacteria</taxon>
        <taxon>Burkholderiales</taxon>
        <taxon>Burkholderiaceae</taxon>
        <taxon>Paraburkholderia</taxon>
    </lineage>
</organism>
<feature type="transmembrane region" description="Helical" evidence="4">
    <location>
        <begin position="54"/>
        <end position="72"/>
    </location>
</feature>
<dbReference type="AlphaFoldDB" id="A0AAQ1JWB6"/>
<name>A0AAQ1JWB6_9BURK</name>
<keyword evidence="2 4" id="KW-1133">Transmembrane helix</keyword>
<dbReference type="GO" id="GO:0022857">
    <property type="term" value="F:transmembrane transporter activity"/>
    <property type="evidence" value="ECO:0007669"/>
    <property type="project" value="InterPro"/>
</dbReference>
<feature type="transmembrane region" description="Helical" evidence="4">
    <location>
        <begin position="307"/>
        <end position="329"/>
    </location>
</feature>
<feature type="transmembrane region" description="Helical" evidence="4">
    <location>
        <begin position="256"/>
        <end position="275"/>
    </location>
</feature>
<keyword evidence="1 4" id="KW-0812">Transmembrane</keyword>
<feature type="transmembrane region" description="Helical" evidence="4">
    <location>
        <begin position="369"/>
        <end position="389"/>
    </location>
</feature>
<dbReference type="Proteomes" id="UP000183529">
    <property type="component" value="Unassembled WGS sequence"/>
</dbReference>
<proteinExistence type="predicted"/>
<dbReference type="Gene3D" id="1.20.1250.20">
    <property type="entry name" value="MFS general substrate transporter like domains"/>
    <property type="match status" value="2"/>
</dbReference>
<dbReference type="InterPro" id="IPR036259">
    <property type="entry name" value="MFS_trans_sf"/>
</dbReference>
<keyword evidence="3 4" id="KW-0472">Membrane</keyword>
<evidence type="ECO:0000313" key="5">
    <source>
        <dbReference type="EMBL" id="SEK05923.1"/>
    </source>
</evidence>
<dbReference type="PANTHER" id="PTHR23523:SF2">
    <property type="entry name" value="2-NITROIMIDAZOLE TRANSPORTER"/>
    <property type="match status" value="1"/>
</dbReference>
<dbReference type="Pfam" id="PF07690">
    <property type="entry name" value="MFS_1"/>
    <property type="match status" value="1"/>
</dbReference>
<reference evidence="5 6" key="1">
    <citation type="submission" date="2016-10" db="EMBL/GenBank/DDBJ databases">
        <authorList>
            <person name="Varghese N."/>
            <person name="Submissions S."/>
        </authorList>
    </citation>
    <scope>NUCLEOTIDE SEQUENCE [LARGE SCALE GENOMIC DNA]</scope>
    <source>
        <strain evidence="5 6">LMG 22274</strain>
    </source>
</reference>
<feature type="transmembrane region" description="Helical" evidence="4">
    <location>
        <begin position="282"/>
        <end position="301"/>
    </location>
</feature>
<evidence type="ECO:0000313" key="6">
    <source>
        <dbReference type="Proteomes" id="UP000183529"/>
    </source>
</evidence>
<feature type="transmembrane region" description="Helical" evidence="4">
    <location>
        <begin position="141"/>
        <end position="163"/>
    </location>
</feature>